<protein>
    <submittedName>
        <fullName evidence="2">Uncharacterized protein</fullName>
    </submittedName>
</protein>
<organism evidence="2 3">
    <name type="scientific">Actinomyces glycerinitolerans</name>
    <dbReference type="NCBI Taxonomy" id="1892869"/>
    <lineage>
        <taxon>Bacteria</taxon>
        <taxon>Bacillati</taxon>
        <taxon>Actinomycetota</taxon>
        <taxon>Actinomycetes</taxon>
        <taxon>Actinomycetales</taxon>
        <taxon>Actinomycetaceae</taxon>
        <taxon>Actinomyces</taxon>
    </lineage>
</organism>
<name>A0A1M4RXL4_9ACTO</name>
<keyword evidence="1" id="KW-0812">Transmembrane</keyword>
<feature type="transmembrane region" description="Helical" evidence="1">
    <location>
        <begin position="135"/>
        <end position="161"/>
    </location>
</feature>
<evidence type="ECO:0000313" key="2">
    <source>
        <dbReference type="EMBL" id="SHE24640.1"/>
    </source>
</evidence>
<accession>A0A1M4RXL4</accession>
<keyword evidence="3" id="KW-1185">Reference proteome</keyword>
<proteinExistence type="predicted"/>
<dbReference type="RefSeq" id="WP_139240817.1">
    <property type="nucleotide sequence ID" value="NZ_FQTT01000009.1"/>
</dbReference>
<evidence type="ECO:0000313" key="3">
    <source>
        <dbReference type="Proteomes" id="UP000184291"/>
    </source>
</evidence>
<reference evidence="3" key="1">
    <citation type="submission" date="2016-09" db="EMBL/GenBank/DDBJ databases">
        <authorList>
            <person name="Strepis N."/>
        </authorList>
    </citation>
    <scope>NUCLEOTIDE SEQUENCE [LARGE SCALE GENOMIC DNA]</scope>
</reference>
<dbReference type="EMBL" id="FQTT01000009">
    <property type="protein sequence ID" value="SHE24640.1"/>
    <property type="molecule type" value="Genomic_DNA"/>
</dbReference>
<keyword evidence="1" id="KW-0472">Membrane</keyword>
<feature type="transmembrane region" description="Helical" evidence="1">
    <location>
        <begin position="12"/>
        <end position="35"/>
    </location>
</feature>
<sequence>MPRPPASGRPRVPLRIGVVLCLVALAGLAICLPMARPIRDLQALDSAGVTTVSLDAATTYGLWGYSTVDCTVTGPNGDGVVVLPPSEETPVADHRILGVIEAEATGDHTFTCSGHEKQEVSVGRLTDLRIVDCGWWGAITATCMGLVGLPLATFGGIWHFIDNRRARSNRRGPAATTRGIIRE</sequence>
<gene>
    <name evidence="2" type="ORF">ACGLYG10_0848</name>
</gene>
<dbReference type="OrthoDB" id="4871541at2"/>
<dbReference type="AlphaFoldDB" id="A0A1M4RXL4"/>
<keyword evidence="1" id="KW-1133">Transmembrane helix</keyword>
<dbReference type="Proteomes" id="UP000184291">
    <property type="component" value="Unassembled WGS sequence"/>
</dbReference>
<evidence type="ECO:0000256" key="1">
    <source>
        <dbReference type="SAM" id="Phobius"/>
    </source>
</evidence>
<dbReference type="STRING" id="1892869.ACGLYG10_0848"/>